<feature type="non-terminal residue" evidence="1">
    <location>
        <position position="1"/>
    </location>
</feature>
<name>A0A1I4V3N5_9PROT</name>
<dbReference type="NCBIfam" id="NF033519">
    <property type="entry name" value="transpos_ISAzo13"/>
    <property type="match status" value="1"/>
</dbReference>
<dbReference type="STRING" id="52442.SAMN05421880_1761"/>
<evidence type="ECO:0000313" key="2">
    <source>
        <dbReference type="Proteomes" id="UP000199561"/>
    </source>
</evidence>
<gene>
    <name evidence="1" type="ORF">SAMN05421880_1761</name>
</gene>
<dbReference type="InterPro" id="IPR011518">
    <property type="entry name" value="Transposase_36"/>
</dbReference>
<protein>
    <submittedName>
        <fullName evidence="1">Rhodopirellula transposase DDE domain-containing protein</fullName>
    </submittedName>
</protein>
<keyword evidence="2" id="KW-1185">Reference proteome</keyword>
<evidence type="ECO:0000313" key="1">
    <source>
        <dbReference type="EMBL" id="SFM95798.1"/>
    </source>
</evidence>
<dbReference type="Pfam" id="PF07592">
    <property type="entry name" value="DDE_Tnp_ISAZ013"/>
    <property type="match status" value="1"/>
</dbReference>
<reference evidence="1 2" key="1">
    <citation type="submission" date="2016-10" db="EMBL/GenBank/DDBJ databases">
        <authorList>
            <person name="de Groot N.N."/>
        </authorList>
    </citation>
    <scope>NUCLEOTIDE SEQUENCE [LARGE SCALE GENOMIC DNA]</scope>
    <source>
        <strain evidence="1 2">Nm146</strain>
    </source>
</reference>
<dbReference type="EMBL" id="FOUF01000076">
    <property type="protein sequence ID" value="SFM95798.1"/>
    <property type="molecule type" value="Genomic_DNA"/>
</dbReference>
<proteinExistence type="predicted"/>
<sequence>FAAAEASALGRGGITKVAQATGVSRRAIHVGLRELSDLKEPVKNPPKRIRKEGAGRKSVIQTDVGLMSALEKLVEPMTRGDPESPLRWTCKSLRTLAGELSANGHPVSYPVVGDLLRELGYSLQANRKVLEGSDHPDRNAQFEFINEQTTQQLMAGNPVISVDTKKKELVGAYKNNGTTWCPEGKPEQVKVHDFVDKELGRANPYGVYDVGSNTGWVSVGTDHDTASFAVETIRRWWRTMGRQSYPAASKLMITADGGGSNGSRVRLWKMELQRLADEIRIPIHVSHLPPGTSKWNKIEHRLFSYISMNWRGRPLISHEVIINLIAGTTTRKGLKVHAELDDSLYPAGIKVSDDEFKQIHLTRNMFHGEWNYRIDPRPIVG</sequence>
<dbReference type="AlphaFoldDB" id="A0A1I4V3N5"/>
<dbReference type="Proteomes" id="UP000199561">
    <property type="component" value="Unassembled WGS sequence"/>
</dbReference>
<organism evidence="1 2">
    <name type="scientific">Nitrosomonas nitrosa</name>
    <dbReference type="NCBI Taxonomy" id="52442"/>
    <lineage>
        <taxon>Bacteria</taxon>
        <taxon>Pseudomonadati</taxon>
        <taxon>Pseudomonadota</taxon>
        <taxon>Betaproteobacteria</taxon>
        <taxon>Nitrosomonadales</taxon>
        <taxon>Nitrosomonadaceae</taxon>
        <taxon>Nitrosomonas</taxon>
    </lineage>
</organism>
<accession>A0A1I4V3N5</accession>
<dbReference type="RefSeq" id="WP_090672761.1">
    <property type="nucleotide sequence ID" value="NZ_FOUF01000076.1"/>
</dbReference>